<evidence type="ECO:0000313" key="2">
    <source>
        <dbReference type="Proteomes" id="UP000823964"/>
    </source>
</evidence>
<comment type="caution">
    <text evidence="1">The sequence shown here is derived from an EMBL/GenBank/DDBJ whole genome shotgun (WGS) entry which is preliminary data.</text>
</comment>
<gene>
    <name evidence="1" type="ORF">H9862_04575</name>
</gene>
<reference evidence="1" key="2">
    <citation type="submission" date="2021-04" db="EMBL/GenBank/DDBJ databases">
        <authorList>
            <person name="Gilroy R."/>
        </authorList>
    </citation>
    <scope>NUCLEOTIDE SEQUENCE</scope>
    <source>
        <strain evidence="1">14975</strain>
    </source>
</reference>
<proteinExistence type="predicted"/>
<accession>A0A9D1VB01</accession>
<protein>
    <submittedName>
        <fullName evidence="1">Uncharacterized protein</fullName>
    </submittedName>
</protein>
<sequence length="94" mass="11249">MKAKNITRYTYENTDFQGWRVSIQRCGRIITRYFSDLQCGSEEESYRRAIAYRDEVLRQMASHRDDLPDYMDEELRHVQHLLRERGNAADTTSL</sequence>
<reference evidence="1" key="1">
    <citation type="journal article" date="2021" name="PeerJ">
        <title>Extensive microbial diversity within the chicken gut microbiome revealed by metagenomics and culture.</title>
        <authorList>
            <person name="Gilroy R."/>
            <person name="Ravi A."/>
            <person name="Getino M."/>
            <person name="Pursley I."/>
            <person name="Horton D.L."/>
            <person name="Alikhan N.F."/>
            <person name="Baker D."/>
            <person name="Gharbi K."/>
            <person name="Hall N."/>
            <person name="Watson M."/>
            <person name="Adriaenssens E.M."/>
            <person name="Foster-Nyarko E."/>
            <person name="Jarju S."/>
            <person name="Secka A."/>
            <person name="Antonio M."/>
            <person name="Oren A."/>
            <person name="Chaudhuri R.R."/>
            <person name="La Ragione R."/>
            <person name="Hildebrand F."/>
            <person name="Pallen M.J."/>
        </authorList>
    </citation>
    <scope>NUCLEOTIDE SEQUENCE</scope>
    <source>
        <strain evidence="1">14975</strain>
    </source>
</reference>
<dbReference type="EMBL" id="DXFQ01000078">
    <property type="protein sequence ID" value="HIX19863.1"/>
    <property type="molecule type" value="Genomic_DNA"/>
</dbReference>
<organism evidence="1 2">
    <name type="scientific">Candidatus Akkermansia intestinigallinarum</name>
    <dbReference type="NCBI Taxonomy" id="2838431"/>
    <lineage>
        <taxon>Bacteria</taxon>
        <taxon>Pseudomonadati</taxon>
        <taxon>Verrucomicrobiota</taxon>
        <taxon>Verrucomicrobiia</taxon>
        <taxon>Verrucomicrobiales</taxon>
        <taxon>Akkermansiaceae</taxon>
        <taxon>Akkermansia</taxon>
    </lineage>
</organism>
<dbReference type="Proteomes" id="UP000823964">
    <property type="component" value="Unassembled WGS sequence"/>
</dbReference>
<dbReference type="AlphaFoldDB" id="A0A9D1VB01"/>
<name>A0A9D1VB01_9BACT</name>
<evidence type="ECO:0000313" key="1">
    <source>
        <dbReference type="EMBL" id="HIX19863.1"/>
    </source>
</evidence>